<feature type="chain" id="PRO_5001862729" description="G-D-S-L family lipolytic protein" evidence="1">
    <location>
        <begin position="23"/>
        <end position="508"/>
    </location>
</feature>
<dbReference type="eggNOG" id="COG2755">
    <property type="taxonomic scope" value="Bacteria"/>
</dbReference>
<evidence type="ECO:0000256" key="1">
    <source>
        <dbReference type="SAM" id="SignalP"/>
    </source>
</evidence>
<gene>
    <name evidence="2" type="ORF">JCM19294_2914</name>
</gene>
<dbReference type="SUPFAM" id="SSF52266">
    <property type="entry name" value="SGNH hydrolase"/>
    <property type="match status" value="2"/>
</dbReference>
<dbReference type="AlphaFoldDB" id="A0A090Q1Q8"/>
<evidence type="ECO:0000313" key="3">
    <source>
        <dbReference type="Proteomes" id="UP000029221"/>
    </source>
</evidence>
<dbReference type="Proteomes" id="UP000029221">
    <property type="component" value="Unassembled WGS sequence"/>
</dbReference>
<evidence type="ECO:0008006" key="4">
    <source>
        <dbReference type="Google" id="ProtNLM"/>
    </source>
</evidence>
<comment type="caution">
    <text evidence="2">The sequence shown here is derived from an EMBL/GenBank/DDBJ whole genome shotgun (WGS) entry which is preliminary data.</text>
</comment>
<sequence length="508" mass="52408">MMKRINIKNISLLAAAALALTACEPELDNAIEEGGVYTAGDADFSKLVTVGNSLTAGFADGALYLDGQTYSYPNILAGQMQFVGGNEFNQPLVNDNLGGLLLNGTQITNNRFVLTSNMGTPVGPAPLAGTPTTDIANKVTGPLNNFGVPGAKSYHLGAPGYGSLAGVPAGTANPYYARFSSSESSTVIGDAIAADGSFFVLWIGNNDILGYATNGGDGEDHNETGNIDPSTYGGNDITNNNVFAGVYQQLVQGLTANGAQGALVNIPDVTSIPFFTTVPYNAIPLDAQTAAFVNQNYAQYNGAMAAYAQTPLLSQEEATARTISFAQGQNAIVILDEDLTDLPDPTQPGQFLPKLRQATPNDLVVFTASTVLGTLADPSNPASVIGVGVPAGDNLVLTENEQQRISTAQASYNATIEALAQANGLAYVDARAVLADVANGGVAFNGGLLSSTYASGGAFSLDAVHPTARGYAYTANTIIQAINEQYGSTIPTVDIGNYPSVTASDNVN</sequence>
<dbReference type="STRING" id="319236.BST91_10295"/>
<keyword evidence="1" id="KW-0732">Signal</keyword>
<dbReference type="GO" id="GO:0016788">
    <property type="term" value="F:hydrolase activity, acting on ester bonds"/>
    <property type="evidence" value="ECO:0007669"/>
    <property type="project" value="UniProtKB-ARBA"/>
</dbReference>
<dbReference type="InterPro" id="IPR036514">
    <property type="entry name" value="SGNH_hydro_sf"/>
</dbReference>
<organism evidence="2 3">
    <name type="scientific">Nonlabens tegetincola</name>
    <dbReference type="NCBI Taxonomy" id="323273"/>
    <lineage>
        <taxon>Bacteria</taxon>
        <taxon>Pseudomonadati</taxon>
        <taxon>Bacteroidota</taxon>
        <taxon>Flavobacteriia</taxon>
        <taxon>Flavobacteriales</taxon>
        <taxon>Flavobacteriaceae</taxon>
        <taxon>Nonlabens</taxon>
    </lineage>
</organism>
<dbReference type="Gene3D" id="3.40.50.1110">
    <property type="entry name" value="SGNH hydrolase"/>
    <property type="match status" value="2"/>
</dbReference>
<name>A0A090Q1Q8_9FLAO</name>
<proteinExistence type="predicted"/>
<accession>A0A090Q1Q8</accession>
<dbReference type="EMBL" id="BBML01000001">
    <property type="protein sequence ID" value="GAK96132.1"/>
    <property type="molecule type" value="Genomic_DNA"/>
</dbReference>
<keyword evidence="3" id="KW-1185">Reference proteome</keyword>
<protein>
    <recommendedName>
        <fullName evidence="4">G-D-S-L family lipolytic protein</fullName>
    </recommendedName>
</protein>
<reference evidence="2" key="1">
    <citation type="journal article" date="2014" name="Genome Announc.">
        <title>Draft Genome Sequences of Marine Flavobacterium Nonlabens Strains NR17, NR24, NR27, NR32, NR33, and Ara13.</title>
        <authorList>
            <person name="Nakanishi M."/>
            <person name="Meirelles P."/>
            <person name="Suzuki R."/>
            <person name="Takatani N."/>
            <person name="Mino S."/>
            <person name="Suda W."/>
            <person name="Oshima K."/>
            <person name="Hattori M."/>
            <person name="Ohkuma M."/>
            <person name="Hosokawa M."/>
            <person name="Miyashita K."/>
            <person name="Thompson F.L."/>
            <person name="Niwa A."/>
            <person name="Sawabe T."/>
            <person name="Sawabe T."/>
        </authorList>
    </citation>
    <scope>NUCLEOTIDE SEQUENCE [LARGE SCALE GENOMIC DNA]</scope>
    <source>
        <strain evidence="2">JCM 19294</strain>
    </source>
</reference>
<feature type="signal peptide" evidence="1">
    <location>
        <begin position="1"/>
        <end position="22"/>
    </location>
</feature>
<evidence type="ECO:0000313" key="2">
    <source>
        <dbReference type="EMBL" id="GAK96132.1"/>
    </source>
</evidence>
<dbReference type="PROSITE" id="PS51257">
    <property type="entry name" value="PROKAR_LIPOPROTEIN"/>
    <property type="match status" value="1"/>
</dbReference>